<dbReference type="Proteomes" id="UP001380953">
    <property type="component" value="Unassembled WGS sequence"/>
</dbReference>
<protein>
    <submittedName>
        <fullName evidence="1">GNAT family N-acetyltransferase</fullName>
    </submittedName>
</protein>
<proteinExistence type="predicted"/>
<comment type="caution">
    <text evidence="1">The sequence shown here is derived from an EMBL/GenBank/DDBJ whole genome shotgun (WGS) entry which is preliminary data.</text>
</comment>
<feature type="non-terminal residue" evidence="1">
    <location>
        <position position="1"/>
    </location>
</feature>
<name>A0ACC6PA18_9BACL</name>
<evidence type="ECO:0000313" key="2">
    <source>
        <dbReference type="Proteomes" id="UP001380953"/>
    </source>
</evidence>
<dbReference type="EMBL" id="JBBKAR010000022">
    <property type="protein sequence ID" value="MEJ8303652.1"/>
    <property type="molecule type" value="Genomic_DNA"/>
</dbReference>
<evidence type="ECO:0000313" key="1">
    <source>
        <dbReference type="EMBL" id="MEJ8303652.1"/>
    </source>
</evidence>
<sequence length="152" mass="17745">HFKKVESSDIWLIYEFANDAKTRAMSFETSEISRQQHQKWFEKILISTDEYIFLAALEECSPYIGFVKVNRNGMIGISVAKEFRGYGLGSNLITSFLRFLREELSNIDFRIIIALIKNENDASIRTFEKAGFKFKSLDIYKGETCLRYEIEL</sequence>
<gene>
    <name evidence="1" type="ORF">WKI47_06935</name>
</gene>
<keyword evidence="2" id="KW-1185">Reference proteome</keyword>
<organism evidence="1 2">
    <name type="scientific">Saccharibacillus sacchari</name>
    <dbReference type="NCBI Taxonomy" id="456493"/>
    <lineage>
        <taxon>Bacteria</taxon>
        <taxon>Bacillati</taxon>
        <taxon>Bacillota</taxon>
        <taxon>Bacilli</taxon>
        <taxon>Bacillales</taxon>
        <taxon>Paenibacillaceae</taxon>
        <taxon>Saccharibacillus</taxon>
    </lineage>
</organism>
<reference evidence="1" key="1">
    <citation type="submission" date="2024-03" db="EMBL/GenBank/DDBJ databases">
        <title>Whole genome sequecning of epiphytes from Marcgravia umbellata leaves.</title>
        <authorList>
            <person name="Kumar G."/>
            <person name="Savka M.A."/>
        </authorList>
    </citation>
    <scope>NUCLEOTIDE SEQUENCE</scope>
    <source>
        <strain evidence="1">RIT_BL5</strain>
    </source>
</reference>
<accession>A0ACC6PA18</accession>